<dbReference type="EMBL" id="LNAL01000008">
    <property type="protein sequence ID" value="KUG06960.1"/>
    <property type="molecule type" value="Genomic_DNA"/>
</dbReference>
<gene>
    <name evidence="2" type="ORF">ASU33_06450</name>
</gene>
<evidence type="ECO:0000313" key="3">
    <source>
        <dbReference type="Proteomes" id="UP000054223"/>
    </source>
</evidence>
<reference evidence="2 3" key="1">
    <citation type="submission" date="2015-11" db="EMBL/GenBank/DDBJ databases">
        <title>Solirubrum puertoriconensis gen. nov. an environmental bacteria isolated in Puerto Rico.</title>
        <authorList>
            <person name="Cuebas-Irizarry M.F."/>
            <person name="Montalvo-Rodriguez R."/>
        </authorList>
    </citation>
    <scope>NUCLEOTIDE SEQUENCE [LARGE SCALE GENOMIC DNA]</scope>
    <source>
        <strain evidence="2 3">MC1A</strain>
    </source>
</reference>
<name>A0A9X0HJD5_SOLP1</name>
<sequence>MQASGSENTPQLNATVQALQSADLLQQGPQAQQYIREWAQALRRSTNTQLSDIASELDRLNDLLQTASPDKDRVRQSLQTLAEYTERAAESIGASSGDMQQLSHALNGAANQLR</sequence>
<feature type="region of interest" description="Disordered" evidence="1">
    <location>
        <begin position="87"/>
        <end position="114"/>
    </location>
</feature>
<dbReference type="AlphaFoldDB" id="A0A9X0HJD5"/>
<feature type="compositionally biased region" description="Polar residues" evidence="1">
    <location>
        <begin position="93"/>
        <end position="114"/>
    </location>
</feature>
<dbReference type="Proteomes" id="UP000054223">
    <property type="component" value="Unassembled WGS sequence"/>
</dbReference>
<dbReference type="RefSeq" id="WP_059072654.1">
    <property type="nucleotide sequence ID" value="NZ_LNAL01000008.1"/>
</dbReference>
<accession>A0A9X0HJD5</accession>
<evidence type="ECO:0000256" key="1">
    <source>
        <dbReference type="SAM" id="MobiDB-lite"/>
    </source>
</evidence>
<evidence type="ECO:0000313" key="2">
    <source>
        <dbReference type="EMBL" id="KUG06960.1"/>
    </source>
</evidence>
<proteinExistence type="predicted"/>
<protein>
    <submittedName>
        <fullName evidence="2">Uncharacterized protein</fullName>
    </submittedName>
</protein>
<organism evidence="2 3">
    <name type="scientific">Solirubrum puertoriconensis</name>
    <dbReference type="NCBI Taxonomy" id="1751427"/>
    <lineage>
        <taxon>Bacteria</taxon>
        <taxon>Pseudomonadati</taxon>
        <taxon>Bacteroidota</taxon>
        <taxon>Cytophagia</taxon>
        <taxon>Cytophagales</taxon>
    </lineage>
</organism>
<dbReference type="OrthoDB" id="960345at2"/>
<comment type="caution">
    <text evidence="2">The sequence shown here is derived from an EMBL/GenBank/DDBJ whole genome shotgun (WGS) entry which is preliminary data.</text>
</comment>
<keyword evidence="3" id="KW-1185">Reference proteome</keyword>